<accession>A0A2C6KMW2</accession>
<dbReference type="GO" id="GO:0004767">
    <property type="term" value="F:sphingomyelin phosphodiesterase activity"/>
    <property type="evidence" value="ECO:0007669"/>
    <property type="project" value="InterPro"/>
</dbReference>
<feature type="region of interest" description="Disordered" evidence="2">
    <location>
        <begin position="959"/>
        <end position="991"/>
    </location>
</feature>
<keyword evidence="5" id="KW-1185">Reference proteome</keyword>
<protein>
    <submittedName>
        <fullName evidence="4">Endonuclease exonuclease phosphatase family protein</fullName>
    </submittedName>
</protein>
<dbReference type="GO" id="GO:0004527">
    <property type="term" value="F:exonuclease activity"/>
    <property type="evidence" value="ECO:0007669"/>
    <property type="project" value="UniProtKB-KW"/>
</dbReference>
<feature type="compositionally biased region" description="Acidic residues" evidence="2">
    <location>
        <begin position="1186"/>
        <end position="1206"/>
    </location>
</feature>
<dbReference type="VEuPathDB" id="ToxoDB:CSUI_008452"/>
<feature type="compositionally biased region" description="Polar residues" evidence="2">
    <location>
        <begin position="897"/>
        <end position="915"/>
    </location>
</feature>
<keyword evidence="4" id="KW-0255">Endonuclease</keyword>
<evidence type="ECO:0000256" key="1">
    <source>
        <dbReference type="ARBA" id="ARBA00006335"/>
    </source>
</evidence>
<feature type="domain" description="Endonuclease/exonuclease/phosphatase" evidence="3">
    <location>
        <begin position="564"/>
        <end position="711"/>
    </location>
</feature>
<feature type="compositionally biased region" description="Polar residues" evidence="2">
    <location>
        <begin position="1426"/>
        <end position="1435"/>
    </location>
</feature>
<comment type="similarity">
    <text evidence="1">Belongs to the neutral sphingomyelinase family.</text>
</comment>
<dbReference type="Pfam" id="PF03372">
    <property type="entry name" value="Exo_endo_phos"/>
    <property type="match status" value="1"/>
</dbReference>
<keyword evidence="4" id="KW-0378">Hydrolase</keyword>
<feature type="compositionally biased region" description="Polar residues" evidence="2">
    <location>
        <begin position="1015"/>
        <end position="1039"/>
    </location>
</feature>
<keyword evidence="4" id="KW-0540">Nuclease</keyword>
<feature type="compositionally biased region" description="Gly residues" evidence="2">
    <location>
        <begin position="977"/>
        <end position="988"/>
    </location>
</feature>
<dbReference type="InterPro" id="IPR036691">
    <property type="entry name" value="Endo/exonu/phosph_ase_sf"/>
</dbReference>
<dbReference type="SUPFAM" id="SSF56219">
    <property type="entry name" value="DNase I-like"/>
    <property type="match status" value="1"/>
</dbReference>
<evidence type="ECO:0000259" key="3">
    <source>
        <dbReference type="Pfam" id="PF03372"/>
    </source>
</evidence>
<reference evidence="4 5" key="1">
    <citation type="journal article" date="2017" name="Int. J. Parasitol.">
        <title>The genome of the protozoan parasite Cystoisospora suis and a reverse vaccinology approach to identify vaccine candidates.</title>
        <authorList>
            <person name="Palmieri N."/>
            <person name="Shrestha A."/>
            <person name="Ruttkowski B."/>
            <person name="Beck T."/>
            <person name="Vogl C."/>
            <person name="Tomley F."/>
            <person name="Blake D.P."/>
            <person name="Joachim A."/>
        </authorList>
    </citation>
    <scope>NUCLEOTIDE SEQUENCE [LARGE SCALE GENOMIC DNA]</scope>
    <source>
        <strain evidence="4 5">Wien I</strain>
    </source>
</reference>
<dbReference type="PANTHER" id="PTHR16320">
    <property type="entry name" value="SPHINGOMYELINASE FAMILY MEMBER"/>
    <property type="match status" value="1"/>
</dbReference>
<dbReference type="InterPro" id="IPR038772">
    <property type="entry name" value="Sph/SMPD2-like"/>
</dbReference>
<dbReference type="GeneID" id="94431796"/>
<feature type="region of interest" description="Disordered" evidence="2">
    <location>
        <begin position="1008"/>
        <end position="1045"/>
    </location>
</feature>
<sequence length="1435" mass="155187">MENGVPSSSPRQCFSDHATAERVGLRNALLQSNCTTCPSPEMVGIPSSVYDFCPASWGHLPGSPSAPSLESHDDPSWHQHSVVGYHQSSLEVSSSGRTTENIYNLSSAGGRAEERDPSCSALKQKSGSVGCRGRKASRSNVSLSFRRGRFQSDEFPSRTSVQPRVMTASCSHESLSQSAGQASADFPFFPSLRRYSKRSSYSLRSKSLPPLRVFGAQPDSGGACLVDNPTSHERRVVSGVCTPRQRRRRLSAGSGFSSHVEHGEETCVFYDCGNPGVPSLQRPFSRLSEDRSDFQECDDLLPISSSFSSVQFRSGVPTPDSFHISLHSRTDVRSFVTSSTIRTEERAELSTKLGDGLSQETSRRRGSLCKGRRGDRSSFSRPSEACSSVPILSPQDVCSKLSSHLKTHNVSCSSSSSLRCSPYISPACTPIAPSSPCVSSSSSTSCCSSRAVEVSHLPRLFHAVPVHASPPVPEAPADAGRDALVYPSYSRTSTTSLASSVSAHPPPPLDAAALEPTETDTAAVDTLNIVSFNAGLLEYRLCGLQIYQNPPFTRRRLSHIPVSLLDTKSDIICLQEVYDDVHADFLVDSMRHVFPYVGRRTSGGRFALHNGLMVLSRFPILHTRFHPFHDVTYIERLFGSKGMLECSIDIPGVGVAAVFNIHLASGAVDPESPYVEALRSAEILQVLSACEDAGQRGEVPIVVGDLNAAPDLCASNYKSFVERGWRDCWLLVHGNREALLKHHLVHQEQMLLQQDLDPEDLAERQKAVQLELAHLLQQHKIQRKLLDDAAGVHNNTQHGDYEEGKRKKNGKGAKGGVGVVENDKRVSESKAGLDTARKYLYGDKGRTGGGQGGDQGEDHDGYYFALSPTDYALGKRQMSGLQGCLLGGDTRDITEDGPNTTKQPRDFATTSSHISPNFGEETPLSSCQTAGVHMIGKKNSGVDYHQHVVVELADLQGANQSKERLTNGSSPGRSKLNGGGGGGRGGTEGFSLQDQKNLVDLEAGTKAGGLGGGINNTRNDSNGGVCTPGKTGNKNNSTTEGDEEQRQQLLLSEALLATTSKVQQKVAWHQQSLEARRDGRNPWAPGIGGAAINAAAEDSEATTTDDAEEWLLRKKSENYGRGVSASSFTNGSGLQPRLGGLRGRGGCHSSSSSSSTHCRRRTSSLLPGLRGEEDLYESGGLLVKQDEDDVDNDLDDGGDECDDENDWSEREDFTWDPQNPLNSIGPHAGCHGLRCDYVFLPPQRLARGLREFVPVSGEILLREPRVMVDACCFGCLGQVMLVTLSDHYAFKVTLQRSSFDHSLTAIHSPSMVLALKEANLFCGLPGIPLDDDEDEEEDEACNNKGKADENAINGEHISRHSDDDDEDDDQKMKKSKQKDGGSGREGEGGNSSSGSTGKTTNLLLDEEELQETKKEKDNQGKKETTMHTTPSDQIL</sequence>
<dbReference type="GO" id="GO:0004519">
    <property type="term" value="F:endonuclease activity"/>
    <property type="evidence" value="ECO:0007669"/>
    <property type="project" value="UniProtKB-KW"/>
</dbReference>
<feature type="region of interest" description="Disordered" evidence="2">
    <location>
        <begin position="890"/>
        <end position="925"/>
    </location>
</feature>
<dbReference type="RefSeq" id="XP_067919441.1">
    <property type="nucleotide sequence ID" value="XM_068068585.1"/>
</dbReference>
<dbReference type="PANTHER" id="PTHR16320:SF23">
    <property type="entry name" value="SPHINGOMYELINASE C 1"/>
    <property type="match status" value="1"/>
</dbReference>
<proteinExistence type="inferred from homology"/>
<dbReference type="OrthoDB" id="387657at2759"/>
<dbReference type="EMBL" id="MIGC01004733">
    <property type="protein sequence ID" value="PHJ17726.1"/>
    <property type="molecule type" value="Genomic_DNA"/>
</dbReference>
<feature type="region of interest" description="Disordered" evidence="2">
    <location>
        <begin position="1178"/>
        <end position="1209"/>
    </location>
</feature>
<evidence type="ECO:0000313" key="5">
    <source>
        <dbReference type="Proteomes" id="UP000221165"/>
    </source>
</evidence>
<feature type="region of interest" description="Disordered" evidence="2">
    <location>
        <begin position="792"/>
        <end position="818"/>
    </location>
</feature>
<comment type="caution">
    <text evidence="4">The sequence shown here is derived from an EMBL/GenBank/DDBJ whole genome shotgun (WGS) entry which is preliminary data.</text>
</comment>
<feature type="region of interest" description="Disordered" evidence="2">
    <location>
        <begin position="348"/>
        <end position="388"/>
    </location>
</feature>
<feature type="compositionally biased region" description="Low complexity" evidence="2">
    <location>
        <begin position="1147"/>
        <end position="1156"/>
    </location>
</feature>
<feature type="region of interest" description="Disordered" evidence="2">
    <location>
        <begin position="1124"/>
        <end position="1164"/>
    </location>
</feature>
<feature type="compositionally biased region" description="Acidic residues" evidence="2">
    <location>
        <begin position="1329"/>
        <end position="1340"/>
    </location>
</feature>
<organism evidence="4 5">
    <name type="scientific">Cystoisospora suis</name>
    <dbReference type="NCBI Taxonomy" id="483139"/>
    <lineage>
        <taxon>Eukaryota</taxon>
        <taxon>Sar</taxon>
        <taxon>Alveolata</taxon>
        <taxon>Apicomplexa</taxon>
        <taxon>Conoidasida</taxon>
        <taxon>Coccidia</taxon>
        <taxon>Eucoccidiorida</taxon>
        <taxon>Eimeriorina</taxon>
        <taxon>Sarcocystidae</taxon>
        <taxon>Cystoisospora</taxon>
    </lineage>
</organism>
<feature type="compositionally biased region" description="Basic and acidic residues" evidence="2">
    <location>
        <begin position="1410"/>
        <end position="1425"/>
    </location>
</feature>
<feature type="compositionally biased region" description="Basic and acidic residues" evidence="2">
    <location>
        <begin position="1377"/>
        <end position="1387"/>
    </location>
</feature>
<dbReference type="InterPro" id="IPR005135">
    <property type="entry name" value="Endo/exonuclease/phosphatase"/>
</dbReference>
<dbReference type="Proteomes" id="UP000221165">
    <property type="component" value="Unassembled WGS sequence"/>
</dbReference>
<feature type="region of interest" description="Disordered" evidence="2">
    <location>
        <begin position="1329"/>
        <end position="1435"/>
    </location>
</feature>
<evidence type="ECO:0000313" key="4">
    <source>
        <dbReference type="EMBL" id="PHJ17726.1"/>
    </source>
</evidence>
<dbReference type="Gene3D" id="3.60.10.10">
    <property type="entry name" value="Endonuclease/exonuclease/phosphatase"/>
    <property type="match status" value="1"/>
</dbReference>
<name>A0A2C6KMW2_9APIC</name>
<gene>
    <name evidence="4" type="ORF">CSUI_008452</name>
</gene>
<keyword evidence="4" id="KW-0269">Exonuclease</keyword>
<evidence type="ECO:0000256" key="2">
    <source>
        <dbReference type="SAM" id="MobiDB-lite"/>
    </source>
</evidence>